<keyword evidence="9" id="KW-0460">Magnesium</keyword>
<dbReference type="OrthoDB" id="9815896at2"/>
<accession>A0A133KH81</accession>
<sequence>MIIKNLEELKNFADKFASLLKEGDVVNLIGDMGAGKTTLTGYICKYFHIDDSSSPTFAIVNIYDGDKKIYHLDLYRFDHPDDVLDIDFEEYFYPQDAITILEWAENVEGYLPNDMINLEIKKIDETSRQLIIDNDTPRGSEINEYFSN</sequence>
<keyword evidence="7" id="KW-0547">Nucleotide-binding</keyword>
<keyword evidence="5" id="KW-0819">tRNA processing</keyword>
<evidence type="ECO:0000256" key="1">
    <source>
        <dbReference type="ARBA" id="ARBA00004496"/>
    </source>
</evidence>
<dbReference type="NCBIfam" id="TIGR00150">
    <property type="entry name" value="T6A_YjeE"/>
    <property type="match status" value="1"/>
</dbReference>
<evidence type="ECO:0000313" key="11">
    <source>
        <dbReference type="EMBL" id="KWZ78885.1"/>
    </source>
</evidence>
<evidence type="ECO:0000256" key="5">
    <source>
        <dbReference type="ARBA" id="ARBA00022694"/>
    </source>
</evidence>
<dbReference type="STRING" id="33036.HMPREF3200_00470"/>
<dbReference type="Proteomes" id="UP000070383">
    <property type="component" value="Unassembled WGS sequence"/>
</dbReference>
<evidence type="ECO:0000313" key="12">
    <source>
        <dbReference type="Proteomes" id="UP000070383"/>
    </source>
</evidence>
<dbReference type="PATRIC" id="fig|33036.3.peg.468"/>
<dbReference type="PANTHER" id="PTHR33540:SF2">
    <property type="entry name" value="TRNA THREONYLCARBAMOYLADENOSINE BIOSYNTHESIS PROTEIN TSAE"/>
    <property type="match status" value="1"/>
</dbReference>
<keyword evidence="8" id="KW-0067">ATP-binding</keyword>
<dbReference type="EMBL" id="LRPM01000011">
    <property type="protein sequence ID" value="KWZ78885.1"/>
    <property type="molecule type" value="Genomic_DNA"/>
</dbReference>
<dbReference type="PANTHER" id="PTHR33540">
    <property type="entry name" value="TRNA THREONYLCARBAMOYLADENOSINE BIOSYNTHESIS PROTEIN TSAE"/>
    <property type="match status" value="1"/>
</dbReference>
<dbReference type="InterPro" id="IPR003442">
    <property type="entry name" value="T6A_TsaE"/>
</dbReference>
<evidence type="ECO:0000256" key="3">
    <source>
        <dbReference type="ARBA" id="ARBA00019010"/>
    </source>
</evidence>
<keyword evidence="4" id="KW-0963">Cytoplasm</keyword>
<keyword evidence="6" id="KW-0479">Metal-binding</keyword>
<comment type="subcellular location">
    <subcellularLocation>
        <location evidence="1">Cytoplasm</location>
    </subcellularLocation>
</comment>
<proteinExistence type="inferred from homology"/>
<evidence type="ECO:0000256" key="8">
    <source>
        <dbReference type="ARBA" id="ARBA00022840"/>
    </source>
</evidence>
<dbReference type="Pfam" id="PF02367">
    <property type="entry name" value="TsaE"/>
    <property type="match status" value="1"/>
</dbReference>
<reference evidence="12" key="1">
    <citation type="submission" date="2016-01" db="EMBL/GenBank/DDBJ databases">
        <authorList>
            <person name="Mitreva M."/>
            <person name="Pepin K.H."/>
            <person name="Mihindukulasuriya K.A."/>
            <person name="Fulton R."/>
            <person name="Fronick C."/>
            <person name="O'Laughlin M."/>
            <person name="Miner T."/>
            <person name="Herter B."/>
            <person name="Rosa B.A."/>
            <person name="Cordes M."/>
            <person name="Tomlinson C."/>
            <person name="Wollam A."/>
            <person name="Palsikar V.B."/>
            <person name="Mardis E.R."/>
            <person name="Wilson R.K."/>
        </authorList>
    </citation>
    <scope>NUCLEOTIDE SEQUENCE [LARGE SCALE GENOMIC DNA]</scope>
    <source>
        <strain evidence="12">MJR8151</strain>
    </source>
</reference>
<keyword evidence="12" id="KW-1185">Reference proteome</keyword>
<dbReference type="GO" id="GO:0005737">
    <property type="term" value="C:cytoplasm"/>
    <property type="evidence" value="ECO:0007669"/>
    <property type="project" value="UniProtKB-SubCell"/>
</dbReference>
<comment type="caution">
    <text evidence="11">The sequence shown here is derived from an EMBL/GenBank/DDBJ whole genome shotgun (WGS) entry which is preliminary data.</text>
</comment>
<dbReference type="GO" id="GO:0005524">
    <property type="term" value="F:ATP binding"/>
    <property type="evidence" value="ECO:0007669"/>
    <property type="project" value="UniProtKB-KW"/>
</dbReference>
<evidence type="ECO:0000256" key="6">
    <source>
        <dbReference type="ARBA" id="ARBA00022723"/>
    </source>
</evidence>
<organism evidence="11 12">
    <name type="scientific">Anaerococcus tetradius</name>
    <dbReference type="NCBI Taxonomy" id="33036"/>
    <lineage>
        <taxon>Bacteria</taxon>
        <taxon>Bacillati</taxon>
        <taxon>Bacillota</taxon>
        <taxon>Tissierellia</taxon>
        <taxon>Tissierellales</taxon>
        <taxon>Peptoniphilaceae</taxon>
        <taxon>Anaerococcus</taxon>
    </lineage>
</organism>
<name>A0A133KH81_9FIRM</name>
<protein>
    <recommendedName>
        <fullName evidence="3">tRNA threonylcarbamoyladenosine biosynthesis protein TsaE</fullName>
    </recommendedName>
    <alternativeName>
        <fullName evidence="10">t(6)A37 threonylcarbamoyladenosine biosynthesis protein TsaE</fullName>
    </alternativeName>
</protein>
<comment type="similarity">
    <text evidence="2">Belongs to the TsaE family.</text>
</comment>
<evidence type="ECO:0000256" key="2">
    <source>
        <dbReference type="ARBA" id="ARBA00007599"/>
    </source>
</evidence>
<evidence type="ECO:0000256" key="10">
    <source>
        <dbReference type="ARBA" id="ARBA00032441"/>
    </source>
</evidence>
<dbReference type="AlphaFoldDB" id="A0A133KH81"/>
<evidence type="ECO:0000256" key="9">
    <source>
        <dbReference type="ARBA" id="ARBA00022842"/>
    </source>
</evidence>
<gene>
    <name evidence="11" type="ORF">HMPREF3200_00470</name>
</gene>
<dbReference type="SUPFAM" id="SSF52540">
    <property type="entry name" value="P-loop containing nucleoside triphosphate hydrolases"/>
    <property type="match status" value="1"/>
</dbReference>
<evidence type="ECO:0000256" key="7">
    <source>
        <dbReference type="ARBA" id="ARBA00022741"/>
    </source>
</evidence>
<dbReference type="RefSeq" id="WP_004837604.1">
    <property type="nucleotide sequence ID" value="NZ_CAMUDP010000004.1"/>
</dbReference>
<keyword evidence="11" id="KW-0378">Hydrolase</keyword>
<dbReference type="InterPro" id="IPR027417">
    <property type="entry name" value="P-loop_NTPase"/>
</dbReference>
<dbReference type="GO" id="GO:0002949">
    <property type="term" value="P:tRNA threonylcarbamoyladenosine modification"/>
    <property type="evidence" value="ECO:0007669"/>
    <property type="project" value="InterPro"/>
</dbReference>
<dbReference type="GO" id="GO:0046872">
    <property type="term" value="F:metal ion binding"/>
    <property type="evidence" value="ECO:0007669"/>
    <property type="project" value="UniProtKB-KW"/>
</dbReference>
<evidence type="ECO:0000256" key="4">
    <source>
        <dbReference type="ARBA" id="ARBA00022490"/>
    </source>
</evidence>
<dbReference type="GO" id="GO:0016787">
    <property type="term" value="F:hydrolase activity"/>
    <property type="evidence" value="ECO:0007669"/>
    <property type="project" value="UniProtKB-KW"/>
</dbReference>
<dbReference type="Gene3D" id="3.40.50.300">
    <property type="entry name" value="P-loop containing nucleotide triphosphate hydrolases"/>
    <property type="match status" value="1"/>
</dbReference>